<feature type="chain" id="PRO_5018199568" description="Tetrahaem cytochrome domain-containing protein" evidence="7">
    <location>
        <begin position="26"/>
        <end position="127"/>
    </location>
</feature>
<accession>A0A3N0ANH8</accession>
<evidence type="ECO:0000256" key="4">
    <source>
        <dbReference type="ARBA" id="ARBA00022723"/>
    </source>
</evidence>
<evidence type="ECO:0000259" key="8">
    <source>
        <dbReference type="Pfam" id="PF14537"/>
    </source>
</evidence>
<keyword evidence="4" id="KW-0479">Metal-binding</keyword>
<evidence type="ECO:0000256" key="2">
    <source>
        <dbReference type="ARBA" id="ARBA00022448"/>
    </source>
</evidence>
<name>A0A3N0ANH8_9ACTN</name>
<feature type="domain" description="Tetrahaem cytochrome" evidence="8">
    <location>
        <begin position="55"/>
        <end position="113"/>
    </location>
</feature>
<dbReference type="EMBL" id="QICA01000028">
    <property type="protein sequence ID" value="RNL35723.1"/>
    <property type="molecule type" value="Genomic_DNA"/>
</dbReference>
<dbReference type="Gene3D" id="1.10.1130.10">
    <property type="entry name" value="Flavocytochrome C3, Chain A"/>
    <property type="match status" value="1"/>
</dbReference>
<evidence type="ECO:0000313" key="9">
    <source>
        <dbReference type="EMBL" id="RNL35723.1"/>
    </source>
</evidence>
<reference evidence="9 10" key="1">
    <citation type="journal article" date="2019" name="Microbiol. Resour. Announc.">
        <title>Draft Genome Sequences of Type Strains of Gordonibacter faecihominis, Paraeggerthella hongkongensis, Parvibacter caecicola,Slackia equolifaciens, Slackia faecicanis, and Slackia isoflavoniconvertens.</title>
        <authorList>
            <person name="Danylec N."/>
            <person name="Stoll D.A."/>
            <person name="Dotsch A."/>
            <person name="Huch M."/>
        </authorList>
    </citation>
    <scope>NUCLEOTIDE SEQUENCE [LARGE SCALE GENOMIC DNA]</scope>
    <source>
        <strain evidence="9 10">DSM 18785</strain>
    </source>
</reference>
<keyword evidence="10" id="KW-1185">Reference proteome</keyword>
<sequence length="127" mass="13137">MKKNVLILAVAACVLALGFALFACAPQQPSGEADRAAGGATEEQIDTAAGEGLYQSDEQCLSCHGGSHEALAATTADYGLSNPHNSIHGGYNSCVNCHARDKEITDNKCDNCHAWPHNPESGPGASL</sequence>
<evidence type="ECO:0000313" key="10">
    <source>
        <dbReference type="Proteomes" id="UP000278327"/>
    </source>
</evidence>
<evidence type="ECO:0000256" key="7">
    <source>
        <dbReference type="SAM" id="SignalP"/>
    </source>
</evidence>
<dbReference type="Pfam" id="PF14537">
    <property type="entry name" value="Cytochrom_c3_2"/>
    <property type="match status" value="1"/>
</dbReference>
<evidence type="ECO:0000256" key="1">
    <source>
        <dbReference type="ARBA" id="ARBA00004196"/>
    </source>
</evidence>
<feature type="signal peptide" evidence="7">
    <location>
        <begin position="1"/>
        <end position="25"/>
    </location>
</feature>
<evidence type="ECO:0000256" key="3">
    <source>
        <dbReference type="ARBA" id="ARBA00022617"/>
    </source>
</evidence>
<dbReference type="SUPFAM" id="SSF48695">
    <property type="entry name" value="Multiheme cytochromes"/>
    <property type="match status" value="1"/>
</dbReference>
<protein>
    <recommendedName>
        <fullName evidence="8">Tetrahaem cytochrome domain-containing protein</fullName>
    </recommendedName>
</protein>
<keyword evidence="7" id="KW-0732">Signal</keyword>
<proteinExistence type="predicted"/>
<dbReference type="GO" id="GO:0046872">
    <property type="term" value="F:metal ion binding"/>
    <property type="evidence" value="ECO:0007669"/>
    <property type="project" value="UniProtKB-KW"/>
</dbReference>
<evidence type="ECO:0000256" key="6">
    <source>
        <dbReference type="ARBA" id="ARBA00023004"/>
    </source>
</evidence>
<dbReference type="PROSITE" id="PS51257">
    <property type="entry name" value="PROKAR_LIPOPROTEIN"/>
    <property type="match status" value="1"/>
</dbReference>
<organism evidence="9 10">
    <name type="scientific">Adlercreutzia equolifaciens subsp. celatus DSM 18785</name>
    <dbReference type="NCBI Taxonomy" id="1121021"/>
    <lineage>
        <taxon>Bacteria</taxon>
        <taxon>Bacillati</taxon>
        <taxon>Actinomycetota</taxon>
        <taxon>Coriobacteriia</taxon>
        <taxon>Eggerthellales</taxon>
        <taxon>Eggerthellaceae</taxon>
        <taxon>Adlercreutzia</taxon>
    </lineage>
</organism>
<dbReference type="InterPro" id="IPR036280">
    <property type="entry name" value="Multihaem_cyt_sf"/>
</dbReference>
<keyword evidence="5" id="KW-0249">Electron transport</keyword>
<dbReference type="GO" id="GO:0030313">
    <property type="term" value="C:cell envelope"/>
    <property type="evidence" value="ECO:0007669"/>
    <property type="project" value="UniProtKB-SubCell"/>
</dbReference>
<comment type="caution">
    <text evidence="9">The sequence shown here is derived from an EMBL/GenBank/DDBJ whole genome shotgun (WGS) entry which is preliminary data.</text>
</comment>
<dbReference type="InterPro" id="IPR012286">
    <property type="entry name" value="Tetrahaem_cytochrome"/>
</dbReference>
<dbReference type="AlphaFoldDB" id="A0A3N0ANH8"/>
<keyword evidence="6" id="KW-0408">Iron</keyword>
<dbReference type="Proteomes" id="UP000278327">
    <property type="component" value="Unassembled WGS sequence"/>
</dbReference>
<gene>
    <name evidence="9" type="ORF">DMP10_11790</name>
</gene>
<dbReference type="RefSeq" id="WP_117285027.1">
    <property type="nucleotide sequence ID" value="NZ_JAMTCE010000007.1"/>
</dbReference>
<keyword evidence="2" id="KW-0813">Transport</keyword>
<evidence type="ECO:0000256" key="5">
    <source>
        <dbReference type="ARBA" id="ARBA00022982"/>
    </source>
</evidence>
<keyword evidence="3" id="KW-0349">Heme</keyword>
<comment type="subcellular location">
    <subcellularLocation>
        <location evidence="1">Cell envelope</location>
    </subcellularLocation>
</comment>